<reference evidence="2" key="1">
    <citation type="journal article" date="2020" name="Stud. Mycol.">
        <title>101 Dothideomycetes genomes: A test case for predicting lifestyles and emergence of pathogens.</title>
        <authorList>
            <person name="Haridas S."/>
            <person name="Albert R."/>
            <person name="Binder M."/>
            <person name="Bloem J."/>
            <person name="LaButti K."/>
            <person name="Salamov A."/>
            <person name="Andreopoulos B."/>
            <person name="Baker S."/>
            <person name="Barry K."/>
            <person name="Bills G."/>
            <person name="Bluhm B."/>
            <person name="Cannon C."/>
            <person name="Castanera R."/>
            <person name="Culley D."/>
            <person name="Daum C."/>
            <person name="Ezra D."/>
            <person name="Gonzalez J."/>
            <person name="Henrissat B."/>
            <person name="Kuo A."/>
            <person name="Liang C."/>
            <person name="Lipzen A."/>
            <person name="Lutzoni F."/>
            <person name="Magnuson J."/>
            <person name="Mondo S."/>
            <person name="Nolan M."/>
            <person name="Ohm R."/>
            <person name="Pangilinan J."/>
            <person name="Park H.-J."/>
            <person name="Ramirez L."/>
            <person name="Alfaro M."/>
            <person name="Sun H."/>
            <person name="Tritt A."/>
            <person name="Yoshinaga Y."/>
            <person name="Zwiers L.-H."/>
            <person name="Turgeon B."/>
            <person name="Goodwin S."/>
            <person name="Spatafora J."/>
            <person name="Crous P."/>
            <person name="Grigoriev I."/>
        </authorList>
    </citation>
    <scope>NUCLEOTIDE SEQUENCE [LARGE SCALE GENOMIC DNA]</scope>
    <source>
        <strain evidence="2">CBS 304.66</strain>
    </source>
</reference>
<sequence>MRSFSCFICLLWLYPFPLPYPHTLYTNLPLLHHCWLLSFISIGTRLHSPYSSFPRWLAIFPSRTTLLRSSDTNSEQRTRYDACETIRVTRQMRTENTRE</sequence>
<organism evidence="1 2">
    <name type="scientific">Lojkania enalia</name>
    <dbReference type="NCBI Taxonomy" id="147567"/>
    <lineage>
        <taxon>Eukaryota</taxon>
        <taxon>Fungi</taxon>
        <taxon>Dikarya</taxon>
        <taxon>Ascomycota</taxon>
        <taxon>Pezizomycotina</taxon>
        <taxon>Dothideomycetes</taxon>
        <taxon>Pleosporomycetidae</taxon>
        <taxon>Pleosporales</taxon>
        <taxon>Pleosporales incertae sedis</taxon>
        <taxon>Lojkania</taxon>
    </lineage>
</organism>
<accession>A0A9P4KA46</accession>
<dbReference type="AlphaFoldDB" id="A0A9P4KA46"/>
<dbReference type="Proteomes" id="UP000800093">
    <property type="component" value="Unassembled WGS sequence"/>
</dbReference>
<proteinExistence type="predicted"/>
<keyword evidence="2" id="KW-1185">Reference proteome</keyword>
<evidence type="ECO:0000313" key="2">
    <source>
        <dbReference type="Proteomes" id="UP000800093"/>
    </source>
</evidence>
<protein>
    <submittedName>
        <fullName evidence="1">Uncharacterized protein</fullName>
    </submittedName>
</protein>
<gene>
    <name evidence="1" type="ORF">CC78DRAFT_229037</name>
</gene>
<comment type="caution">
    <text evidence="1">The sequence shown here is derived from an EMBL/GenBank/DDBJ whole genome shotgun (WGS) entry which is preliminary data.</text>
</comment>
<evidence type="ECO:0000313" key="1">
    <source>
        <dbReference type="EMBL" id="KAF2264531.1"/>
    </source>
</evidence>
<dbReference type="EMBL" id="ML986615">
    <property type="protein sequence ID" value="KAF2264531.1"/>
    <property type="molecule type" value="Genomic_DNA"/>
</dbReference>
<name>A0A9P4KA46_9PLEO</name>